<dbReference type="Gene3D" id="1.10.287.1490">
    <property type="match status" value="1"/>
</dbReference>
<dbReference type="AlphaFoldDB" id="A0A9R0J3C5"/>
<feature type="compositionally biased region" description="Basic residues" evidence="2">
    <location>
        <begin position="300"/>
        <end position="309"/>
    </location>
</feature>
<dbReference type="PANTHER" id="PTHR35992">
    <property type="entry name" value="CYTOMATRIX PROTEIN-LIKE PROTEIN"/>
    <property type="match status" value="1"/>
</dbReference>
<dbReference type="KEGG" id="soe:110799519"/>
<accession>A0A9R0J3C5</accession>
<evidence type="ECO:0000313" key="3">
    <source>
        <dbReference type="Proteomes" id="UP000813463"/>
    </source>
</evidence>
<evidence type="ECO:0000313" key="4">
    <source>
        <dbReference type="RefSeq" id="XP_021860481.1"/>
    </source>
</evidence>
<reference evidence="4" key="2">
    <citation type="submission" date="2025-08" db="UniProtKB">
        <authorList>
            <consortium name="RefSeq"/>
        </authorList>
    </citation>
    <scope>IDENTIFICATION</scope>
    <source>
        <tissue evidence="4">Leaf</tissue>
    </source>
</reference>
<dbReference type="GeneID" id="110799519"/>
<feature type="region of interest" description="Disordered" evidence="2">
    <location>
        <begin position="287"/>
        <end position="319"/>
    </location>
</feature>
<keyword evidence="3" id="KW-1185">Reference proteome</keyword>
<feature type="region of interest" description="Disordered" evidence="2">
    <location>
        <begin position="446"/>
        <end position="497"/>
    </location>
</feature>
<protein>
    <submittedName>
        <fullName evidence="4">Uncharacterized protein isoform X1</fullName>
    </submittedName>
</protein>
<dbReference type="OrthoDB" id="1921280at2759"/>
<gene>
    <name evidence="4" type="primary">LOC110799519</name>
</gene>
<evidence type="ECO:0000256" key="2">
    <source>
        <dbReference type="SAM" id="MobiDB-lite"/>
    </source>
</evidence>
<feature type="compositionally biased region" description="Basic residues" evidence="2">
    <location>
        <begin position="380"/>
        <end position="390"/>
    </location>
</feature>
<keyword evidence="1" id="KW-0175">Coiled coil</keyword>
<organism evidence="3 4">
    <name type="scientific">Spinacia oleracea</name>
    <name type="common">Spinach</name>
    <dbReference type="NCBI Taxonomy" id="3562"/>
    <lineage>
        <taxon>Eukaryota</taxon>
        <taxon>Viridiplantae</taxon>
        <taxon>Streptophyta</taxon>
        <taxon>Embryophyta</taxon>
        <taxon>Tracheophyta</taxon>
        <taxon>Spermatophyta</taxon>
        <taxon>Magnoliopsida</taxon>
        <taxon>eudicotyledons</taxon>
        <taxon>Gunneridae</taxon>
        <taxon>Pentapetalae</taxon>
        <taxon>Caryophyllales</taxon>
        <taxon>Chenopodiaceae</taxon>
        <taxon>Chenopodioideae</taxon>
        <taxon>Anserineae</taxon>
        <taxon>Spinacia</taxon>
    </lineage>
</organism>
<name>A0A9R0J3C5_SPIOL</name>
<feature type="coiled-coil region" evidence="1">
    <location>
        <begin position="319"/>
        <end position="353"/>
    </location>
</feature>
<dbReference type="RefSeq" id="XP_021860481.1">
    <property type="nucleotide sequence ID" value="XM_022004789.2"/>
</dbReference>
<feature type="compositionally biased region" description="Polar residues" evidence="2">
    <location>
        <begin position="287"/>
        <end position="299"/>
    </location>
</feature>
<evidence type="ECO:0000256" key="1">
    <source>
        <dbReference type="SAM" id="Coils"/>
    </source>
</evidence>
<dbReference type="Proteomes" id="UP000813463">
    <property type="component" value="Chromosome 6"/>
</dbReference>
<feature type="coiled-coil region" evidence="1">
    <location>
        <begin position="164"/>
        <end position="279"/>
    </location>
</feature>
<feature type="region of interest" description="Disordered" evidence="2">
    <location>
        <begin position="369"/>
        <end position="404"/>
    </location>
</feature>
<reference evidence="3" key="1">
    <citation type="journal article" date="2021" name="Nat. Commun.">
        <title>Genomic analyses provide insights into spinach domestication and the genetic basis of agronomic traits.</title>
        <authorList>
            <person name="Cai X."/>
            <person name="Sun X."/>
            <person name="Xu C."/>
            <person name="Sun H."/>
            <person name="Wang X."/>
            <person name="Ge C."/>
            <person name="Zhang Z."/>
            <person name="Wang Q."/>
            <person name="Fei Z."/>
            <person name="Jiao C."/>
            <person name="Wang Q."/>
        </authorList>
    </citation>
    <scope>NUCLEOTIDE SEQUENCE [LARGE SCALE GENOMIC DNA]</scope>
    <source>
        <strain evidence="3">cv. Varoflay</strain>
    </source>
</reference>
<feature type="coiled-coil region" evidence="1">
    <location>
        <begin position="407"/>
        <end position="434"/>
    </location>
</feature>
<proteinExistence type="predicted"/>
<sequence>MVSTKKQKKIKSSSLDHQKWEVIFNTLKQMLKKQVSQLDSLIEDRQILQERIRIQHQRWKSEVRMLEDIISENQRQLSMCELEKFVEISKADLLLSYQKRDALVNTRKLEHTLSELDDFKAWYNILSHRCPDEEGMSPDKVYESLKARGGEHINSTSREESKHHSTLEKEVAMLKREYKKLSVKHTSDLYALQNEKDFVWNQYKMLEGQLNNKNDEINQANERITNLVKNMEQLQSANIEKDETLTTLRANTTELEAAVKKKDRDISRLSKEIELLRSKVTDGVPLVNNSSTELSSSGVKTRKTSRRKASVPMVEETTSEQLRATISSLRARLSELEAKGNQKSAQISKLLKESKLLISKTSVDTPVLKHCMNEQSSSRSRGRGNGRKGRTATVDEETSFMQPEATIASLKAKISEMEDQGNKKDEEISALSKELTLLRSKSAADTPVLKPCTNRQSSSRSRGRTNGKYREESAALKEVAAEQGGTQSKRKRDDVVSIKETPKLFTSKFKIPKLRIQSPRGR</sequence>
<dbReference type="PANTHER" id="PTHR35992:SF1">
    <property type="entry name" value="CYTOMATRIX PROTEIN-LIKE PROTEIN"/>
    <property type="match status" value="1"/>
</dbReference>